<evidence type="ECO:0000313" key="2">
    <source>
        <dbReference type="Proteomes" id="UP001054252"/>
    </source>
</evidence>
<name>A0AAV5MHK4_9ROSI</name>
<dbReference type="AlphaFoldDB" id="A0AAV5MHK4"/>
<gene>
    <name evidence="1" type="ORF">SLEP1_g55103</name>
</gene>
<dbReference type="EMBL" id="BPVZ01000252">
    <property type="protein sequence ID" value="GKV48281.1"/>
    <property type="molecule type" value="Genomic_DNA"/>
</dbReference>
<organism evidence="1 2">
    <name type="scientific">Rubroshorea leprosula</name>
    <dbReference type="NCBI Taxonomy" id="152421"/>
    <lineage>
        <taxon>Eukaryota</taxon>
        <taxon>Viridiplantae</taxon>
        <taxon>Streptophyta</taxon>
        <taxon>Embryophyta</taxon>
        <taxon>Tracheophyta</taxon>
        <taxon>Spermatophyta</taxon>
        <taxon>Magnoliopsida</taxon>
        <taxon>eudicotyledons</taxon>
        <taxon>Gunneridae</taxon>
        <taxon>Pentapetalae</taxon>
        <taxon>rosids</taxon>
        <taxon>malvids</taxon>
        <taxon>Malvales</taxon>
        <taxon>Dipterocarpaceae</taxon>
        <taxon>Rubroshorea</taxon>
    </lineage>
</organism>
<dbReference type="Proteomes" id="UP001054252">
    <property type="component" value="Unassembled WGS sequence"/>
</dbReference>
<reference evidence="1 2" key="1">
    <citation type="journal article" date="2021" name="Commun. Biol.">
        <title>The genome of Shorea leprosula (Dipterocarpaceae) highlights the ecological relevance of drought in aseasonal tropical rainforests.</title>
        <authorList>
            <person name="Ng K.K.S."/>
            <person name="Kobayashi M.J."/>
            <person name="Fawcett J.A."/>
            <person name="Hatakeyama M."/>
            <person name="Paape T."/>
            <person name="Ng C.H."/>
            <person name="Ang C.C."/>
            <person name="Tnah L.H."/>
            <person name="Lee C.T."/>
            <person name="Nishiyama T."/>
            <person name="Sese J."/>
            <person name="O'Brien M.J."/>
            <person name="Copetti D."/>
            <person name="Mohd Noor M.I."/>
            <person name="Ong R.C."/>
            <person name="Putra M."/>
            <person name="Sireger I.Z."/>
            <person name="Indrioko S."/>
            <person name="Kosugi Y."/>
            <person name="Izuno A."/>
            <person name="Isagi Y."/>
            <person name="Lee S.L."/>
            <person name="Shimizu K.K."/>
        </authorList>
    </citation>
    <scope>NUCLEOTIDE SEQUENCE [LARGE SCALE GENOMIC DNA]</scope>
    <source>
        <strain evidence="1">214</strain>
    </source>
</reference>
<evidence type="ECO:0000313" key="1">
    <source>
        <dbReference type="EMBL" id="GKV48281.1"/>
    </source>
</evidence>
<protein>
    <submittedName>
        <fullName evidence="1">Uncharacterized protein</fullName>
    </submittedName>
</protein>
<comment type="caution">
    <text evidence="1">The sequence shown here is derived from an EMBL/GenBank/DDBJ whole genome shotgun (WGS) entry which is preliminary data.</text>
</comment>
<accession>A0AAV5MHK4</accession>
<keyword evidence="2" id="KW-1185">Reference proteome</keyword>
<proteinExistence type="predicted"/>
<sequence length="59" mass="6450">MILVFNFAPSRSGVPISRYLHGNSPTQGSDKRRVAYDGLPFCSLGIAENANLRISILTK</sequence>